<dbReference type="EMBL" id="CSAJ01000005">
    <property type="protein sequence ID" value="COV38750.1"/>
    <property type="molecule type" value="Genomic_DNA"/>
</dbReference>
<name>A0A0U0QIW1_MYCTX</name>
<reference evidence="2" key="1">
    <citation type="submission" date="2015-03" db="EMBL/GenBank/DDBJ databases">
        <authorList>
            <person name="Murphy D."/>
        </authorList>
    </citation>
    <scope>NUCLEOTIDE SEQUENCE [LARGE SCALE GENOMIC DNA]</scope>
    <source>
        <strain evidence="2">K00500041</strain>
    </source>
</reference>
<protein>
    <submittedName>
        <fullName evidence="2">Uncharacterized protein</fullName>
    </submittedName>
</protein>
<dbReference type="EMBL" id="CSAE01000001">
    <property type="protein sequence ID" value="COU90368.1"/>
    <property type="molecule type" value="Genomic_DNA"/>
</dbReference>
<reference evidence="4 5" key="2">
    <citation type="submission" date="2015-03" db="EMBL/GenBank/DDBJ databases">
        <authorList>
            <consortium name="Pathogen Informatics"/>
        </authorList>
    </citation>
    <scope>NUCLEOTIDE SEQUENCE [LARGE SCALE GENOMIC DNA]</scope>
    <source>
        <strain evidence="4">K00500041</strain>
        <strain evidence="3 5">M09401471</strain>
    </source>
</reference>
<sequence>MRVSRTPPDVKPSDSPANPHRSGLATLCRPKGCNTRPPKLTSTPRSRAAGSAATASASRRLAGPSAPGASALSMAPVNTTGRLPA</sequence>
<evidence type="ECO:0000313" key="2">
    <source>
        <dbReference type="EMBL" id="COU90368.1"/>
    </source>
</evidence>
<evidence type="ECO:0000313" key="3">
    <source>
        <dbReference type="EMBL" id="COV38750.1"/>
    </source>
</evidence>
<dbReference type="AlphaFoldDB" id="A0A0U0QIW1"/>
<evidence type="ECO:0000313" key="5">
    <source>
        <dbReference type="Proteomes" id="UP000044938"/>
    </source>
</evidence>
<dbReference type="Proteomes" id="UP000038802">
    <property type="component" value="Unassembled WGS sequence"/>
</dbReference>
<evidence type="ECO:0000256" key="1">
    <source>
        <dbReference type="SAM" id="MobiDB-lite"/>
    </source>
</evidence>
<dbReference type="Proteomes" id="UP000044938">
    <property type="component" value="Unassembled WGS sequence"/>
</dbReference>
<feature type="compositionally biased region" description="Low complexity" evidence="1">
    <location>
        <begin position="45"/>
        <end position="76"/>
    </location>
</feature>
<proteinExistence type="predicted"/>
<gene>
    <name evidence="2" type="ORF">ERS007703_00024</name>
    <name evidence="3" type="ORF">ERS007720_00097</name>
</gene>
<feature type="region of interest" description="Disordered" evidence="1">
    <location>
        <begin position="1"/>
        <end position="85"/>
    </location>
</feature>
<organism evidence="2 4">
    <name type="scientific">Mycobacterium tuberculosis</name>
    <dbReference type="NCBI Taxonomy" id="1773"/>
    <lineage>
        <taxon>Bacteria</taxon>
        <taxon>Bacillati</taxon>
        <taxon>Actinomycetota</taxon>
        <taxon>Actinomycetes</taxon>
        <taxon>Mycobacteriales</taxon>
        <taxon>Mycobacteriaceae</taxon>
        <taxon>Mycobacterium</taxon>
        <taxon>Mycobacterium tuberculosis complex</taxon>
    </lineage>
</organism>
<evidence type="ECO:0000313" key="4">
    <source>
        <dbReference type="Proteomes" id="UP000038802"/>
    </source>
</evidence>
<accession>A0A0U0QIW1</accession>